<dbReference type="Pfam" id="PF01963">
    <property type="entry name" value="TraB_PrgY_gumN"/>
    <property type="match status" value="1"/>
</dbReference>
<evidence type="ECO:0000256" key="10">
    <source>
        <dbReference type="ARBA" id="ARBA00023049"/>
    </source>
</evidence>
<dbReference type="EMBL" id="AMCI01002939">
    <property type="protein sequence ID" value="EJX01486.1"/>
    <property type="molecule type" value="Genomic_DNA"/>
</dbReference>
<comment type="subcellular location">
    <subcellularLocation>
        <location evidence="3">Membrane</location>
        <topology evidence="3">Single-pass type I membrane protein</topology>
    </subcellularLocation>
</comment>
<evidence type="ECO:0000256" key="3">
    <source>
        <dbReference type="ARBA" id="ARBA00004479"/>
    </source>
</evidence>
<evidence type="ECO:0000313" key="13">
    <source>
        <dbReference type="EMBL" id="EJX01486.1"/>
    </source>
</evidence>
<dbReference type="GO" id="GO:0006508">
    <property type="term" value="P:proteolysis"/>
    <property type="evidence" value="ECO:0007669"/>
    <property type="project" value="UniProtKB-KW"/>
</dbReference>
<evidence type="ECO:0000256" key="9">
    <source>
        <dbReference type="ARBA" id="ARBA00022989"/>
    </source>
</evidence>
<evidence type="ECO:0000256" key="6">
    <source>
        <dbReference type="ARBA" id="ARBA00022723"/>
    </source>
</evidence>
<keyword evidence="8" id="KW-0378">Hydrolase</keyword>
<dbReference type="PANTHER" id="PTHR31120:SF6">
    <property type="entry name" value="METALLOPROTEASE TIKI HOMOLOG"/>
    <property type="match status" value="1"/>
</dbReference>
<keyword evidence="9" id="KW-1133">Transmembrane helix</keyword>
<dbReference type="GO" id="GO:0046872">
    <property type="term" value="F:metal ion binding"/>
    <property type="evidence" value="ECO:0007669"/>
    <property type="project" value="UniProtKB-KW"/>
</dbReference>
<comment type="cofactor">
    <cofactor evidence="2">
        <name>Co(2+)</name>
        <dbReference type="ChEBI" id="CHEBI:48828"/>
    </cofactor>
</comment>
<evidence type="ECO:0000256" key="12">
    <source>
        <dbReference type="ARBA" id="ARBA00023180"/>
    </source>
</evidence>
<sequence length="289" mass="31977">MVMLLCIAVLSANAQLLWKVSGKNLPEASYVLGTHHLAPLSILDSIAGFKQAMTEVEQVYGEIVMAEMQTPAAIQQMQQAILLPGDTTLHTLYTPAQYDSLAVKVKALMGADLKMMDKMKPAFLTAQLGLVIAMKAVPGFNPQQQLDRWCQAEAQKQGKKVAGLETVKFQMSVLFGAQSLQRQAVQLLASMNHLADMEQQTRNMTTAYMMQDLKQLEQAMNQKFGTAVDALPEEEDALIYHRNTKWVESMPAIMHNQPTLFAVGCGHLMGERGILNLLKQQGYTVEPVK</sequence>
<keyword evidence="5" id="KW-0812">Transmembrane</keyword>
<keyword evidence="11" id="KW-0472">Membrane</keyword>
<accession>J9CMZ3</accession>
<gene>
    <name evidence="13" type="ORF">EVA_10407</name>
</gene>
<dbReference type="GO" id="GO:0016020">
    <property type="term" value="C:membrane"/>
    <property type="evidence" value="ECO:0007669"/>
    <property type="project" value="UniProtKB-SubCell"/>
</dbReference>
<dbReference type="InterPro" id="IPR040230">
    <property type="entry name" value="TIKI1/2-like"/>
</dbReference>
<keyword evidence="7" id="KW-0732">Signal</keyword>
<comment type="cofactor">
    <cofactor evidence="1">
        <name>Mn(2+)</name>
        <dbReference type="ChEBI" id="CHEBI:29035"/>
    </cofactor>
</comment>
<keyword evidence="6" id="KW-0479">Metal-binding</keyword>
<dbReference type="PANTHER" id="PTHR31120">
    <property type="entry name" value="METALLOPROTEASE TIKI"/>
    <property type="match status" value="1"/>
</dbReference>
<keyword evidence="4" id="KW-0645">Protease</keyword>
<dbReference type="CDD" id="cd14789">
    <property type="entry name" value="Tiki"/>
    <property type="match status" value="1"/>
</dbReference>
<dbReference type="GO" id="GO:0030178">
    <property type="term" value="P:negative regulation of Wnt signaling pathway"/>
    <property type="evidence" value="ECO:0007669"/>
    <property type="project" value="InterPro"/>
</dbReference>
<proteinExistence type="predicted"/>
<keyword evidence="12" id="KW-0325">Glycoprotein</keyword>
<keyword evidence="10" id="KW-0482">Metalloprotease</keyword>
<comment type="caution">
    <text evidence="13">The sequence shown here is derived from an EMBL/GenBank/DDBJ whole genome shotgun (WGS) entry which is preliminary data.</text>
</comment>
<evidence type="ECO:0000256" key="1">
    <source>
        <dbReference type="ARBA" id="ARBA00001936"/>
    </source>
</evidence>
<dbReference type="AlphaFoldDB" id="J9CMZ3"/>
<evidence type="ECO:0000256" key="7">
    <source>
        <dbReference type="ARBA" id="ARBA00022729"/>
    </source>
</evidence>
<dbReference type="InterPro" id="IPR002816">
    <property type="entry name" value="TraB/PrgY/GumN_fam"/>
</dbReference>
<evidence type="ECO:0000256" key="2">
    <source>
        <dbReference type="ARBA" id="ARBA00001941"/>
    </source>
</evidence>
<name>J9CMZ3_9ZZZZ</name>
<reference evidence="13" key="1">
    <citation type="journal article" date="2012" name="PLoS ONE">
        <title>Gene sets for utilization of primary and secondary nutrition supplies in the distal gut of endangered iberian lynx.</title>
        <authorList>
            <person name="Alcaide M."/>
            <person name="Messina E."/>
            <person name="Richter M."/>
            <person name="Bargiela R."/>
            <person name="Peplies J."/>
            <person name="Huws S.A."/>
            <person name="Newbold C.J."/>
            <person name="Golyshin P.N."/>
            <person name="Simon M.A."/>
            <person name="Lopez G."/>
            <person name="Yakimov M.M."/>
            <person name="Ferrer M."/>
        </authorList>
    </citation>
    <scope>NUCLEOTIDE SEQUENCE</scope>
</reference>
<evidence type="ECO:0000256" key="5">
    <source>
        <dbReference type="ARBA" id="ARBA00022692"/>
    </source>
</evidence>
<evidence type="ECO:0000256" key="11">
    <source>
        <dbReference type="ARBA" id="ARBA00023136"/>
    </source>
</evidence>
<evidence type="ECO:0000256" key="4">
    <source>
        <dbReference type="ARBA" id="ARBA00022670"/>
    </source>
</evidence>
<protein>
    <submittedName>
        <fullName evidence="13">GumN family protein</fullName>
    </submittedName>
</protein>
<organism evidence="13">
    <name type="scientific">gut metagenome</name>
    <dbReference type="NCBI Taxonomy" id="749906"/>
    <lineage>
        <taxon>unclassified sequences</taxon>
        <taxon>metagenomes</taxon>
        <taxon>organismal metagenomes</taxon>
    </lineage>
</organism>
<dbReference type="GO" id="GO:0004222">
    <property type="term" value="F:metalloendopeptidase activity"/>
    <property type="evidence" value="ECO:0007669"/>
    <property type="project" value="TreeGrafter"/>
</dbReference>
<evidence type="ECO:0000256" key="8">
    <source>
        <dbReference type="ARBA" id="ARBA00022801"/>
    </source>
</evidence>